<gene>
    <name evidence="3" type="ORF">CIK84_09485</name>
</gene>
<dbReference type="AlphaFoldDB" id="A0A2N7S6H6"/>
<sequence>MNRRAKRSTRITKLNRRAEKSLTMAGEALEVLREYLRPAMSRAKEFSSRYLAPITSVLSPLGFVLLGTAVLLWILGASFGWQEALLGAFMASLLLVASVGFILGRSEFSVELDLHRTRVAVGDRAVGALQVQNKASRSSAPAMMELPVGHGAAQFRIPRLDSQEIHEDLFTIPTQRRQVLDVGPVRSVRQDPFAILRRQVKWTDSYELFIHPRTTALAGSSAGFIRDLEGMPTSDLSNSDVSFHALREYQSGDDRRHIHWKSSARTGELMVRQFEETRRSHLALSLSTNLEEYSQQHAEEDFELAVSVAASIGQQAVAEQRKLAILTQQGPVRTESGRMMMDGLTRIEAAASLRENLVDVVRHTADTVPGASVIFFLTGTGTSAKALREAWMHVPSGVRAIAIRCESGTEPTRSSIGELTVLSLGKLDELGLMLRKAVA</sequence>
<dbReference type="RefSeq" id="WP_102598203.1">
    <property type="nucleotide sequence ID" value="NZ_JABUYH010000027.1"/>
</dbReference>
<keyword evidence="1" id="KW-0472">Membrane</keyword>
<dbReference type="EMBL" id="PNQX01000001">
    <property type="protein sequence ID" value="PMQ21739.1"/>
    <property type="molecule type" value="Genomic_DNA"/>
</dbReference>
<keyword evidence="1" id="KW-1133">Transmembrane helix</keyword>
<evidence type="ECO:0000259" key="2">
    <source>
        <dbReference type="Pfam" id="PF01882"/>
    </source>
</evidence>
<evidence type="ECO:0000313" key="4">
    <source>
        <dbReference type="Proteomes" id="UP000235739"/>
    </source>
</evidence>
<feature type="domain" description="DUF58" evidence="2">
    <location>
        <begin position="246"/>
        <end position="330"/>
    </location>
</feature>
<dbReference type="Pfam" id="PF01882">
    <property type="entry name" value="DUF58"/>
    <property type="match status" value="1"/>
</dbReference>
<dbReference type="PANTHER" id="PTHR34351">
    <property type="entry name" value="SLR1927 PROTEIN-RELATED"/>
    <property type="match status" value="1"/>
</dbReference>
<comment type="caution">
    <text evidence="3">The sequence shown here is derived from an EMBL/GenBank/DDBJ whole genome shotgun (WGS) entry which is preliminary data.</text>
</comment>
<feature type="transmembrane region" description="Helical" evidence="1">
    <location>
        <begin position="50"/>
        <end position="75"/>
    </location>
</feature>
<protein>
    <submittedName>
        <fullName evidence="3">DUF58 domain-containing protein</fullName>
    </submittedName>
</protein>
<organism evidence="3 4">
    <name type="scientific">Glutamicibacter arilaitensis</name>
    <dbReference type="NCBI Taxonomy" id="256701"/>
    <lineage>
        <taxon>Bacteria</taxon>
        <taxon>Bacillati</taxon>
        <taxon>Actinomycetota</taxon>
        <taxon>Actinomycetes</taxon>
        <taxon>Micrococcales</taxon>
        <taxon>Micrococcaceae</taxon>
        <taxon>Glutamicibacter</taxon>
    </lineage>
</organism>
<accession>A0A2N7S6H6</accession>
<keyword evidence="1" id="KW-0812">Transmembrane</keyword>
<dbReference type="InterPro" id="IPR002881">
    <property type="entry name" value="DUF58"/>
</dbReference>
<name>A0A2N7S6H6_9MICC</name>
<dbReference type="Proteomes" id="UP000235739">
    <property type="component" value="Unassembled WGS sequence"/>
</dbReference>
<feature type="transmembrane region" description="Helical" evidence="1">
    <location>
        <begin position="81"/>
        <end position="103"/>
    </location>
</feature>
<evidence type="ECO:0000313" key="3">
    <source>
        <dbReference type="EMBL" id="PMQ21739.1"/>
    </source>
</evidence>
<reference evidence="3 4" key="1">
    <citation type="journal article" date="2017" name="Elife">
        <title>Extensive horizontal gene transfer in cheese-associated bacteria.</title>
        <authorList>
            <person name="Bonham K.S."/>
            <person name="Wolfe B.E."/>
            <person name="Dutton R.J."/>
        </authorList>
    </citation>
    <scope>NUCLEOTIDE SEQUENCE [LARGE SCALE GENOMIC DNA]</scope>
    <source>
        <strain evidence="3 4">JB182</strain>
    </source>
</reference>
<proteinExistence type="predicted"/>
<evidence type="ECO:0000256" key="1">
    <source>
        <dbReference type="SAM" id="Phobius"/>
    </source>
</evidence>